<organism evidence="2 3">
    <name type="scientific">Pleuronectes platessa</name>
    <name type="common">European plaice</name>
    <dbReference type="NCBI Taxonomy" id="8262"/>
    <lineage>
        <taxon>Eukaryota</taxon>
        <taxon>Metazoa</taxon>
        <taxon>Chordata</taxon>
        <taxon>Craniata</taxon>
        <taxon>Vertebrata</taxon>
        <taxon>Euteleostomi</taxon>
        <taxon>Actinopterygii</taxon>
        <taxon>Neopterygii</taxon>
        <taxon>Teleostei</taxon>
        <taxon>Neoteleostei</taxon>
        <taxon>Acanthomorphata</taxon>
        <taxon>Carangaria</taxon>
        <taxon>Pleuronectiformes</taxon>
        <taxon>Pleuronectoidei</taxon>
        <taxon>Pleuronectidae</taxon>
        <taxon>Pleuronectes</taxon>
    </lineage>
</organism>
<comment type="caution">
    <text evidence="2">The sequence shown here is derived from an EMBL/GenBank/DDBJ whole genome shotgun (WGS) entry which is preliminary data.</text>
</comment>
<dbReference type="AlphaFoldDB" id="A0A9N7U7W6"/>
<dbReference type="EMBL" id="CADEAL010000852">
    <property type="protein sequence ID" value="CAB1426010.1"/>
    <property type="molecule type" value="Genomic_DNA"/>
</dbReference>
<evidence type="ECO:0000313" key="2">
    <source>
        <dbReference type="EMBL" id="CAB1426010.1"/>
    </source>
</evidence>
<dbReference type="Proteomes" id="UP001153269">
    <property type="component" value="Unassembled WGS sequence"/>
</dbReference>
<evidence type="ECO:0000256" key="1">
    <source>
        <dbReference type="SAM" id="MobiDB-lite"/>
    </source>
</evidence>
<name>A0A9N7U7W6_PLEPL</name>
<sequence length="159" mass="17484">SIQEEHRLGIDSMASKSKICANGKVRHKVHLPAQTTGRGDKPLGVGGIRKQPDCDEVMQCPKTCPIGIKLTGDSQLFLVLSQLLGASWRVPPAVAVAEVIREKGPTRVQSGRRMRTSRCRTLSLRRRGEEGRRSNCSPSRGTCPAAVTNSRDRKEKEEK</sequence>
<evidence type="ECO:0000313" key="3">
    <source>
        <dbReference type="Proteomes" id="UP001153269"/>
    </source>
</evidence>
<accession>A0A9N7U7W6</accession>
<keyword evidence="3" id="KW-1185">Reference proteome</keyword>
<protein>
    <submittedName>
        <fullName evidence="2">Uncharacterized protein</fullName>
    </submittedName>
</protein>
<proteinExistence type="predicted"/>
<feature type="non-terminal residue" evidence="2">
    <location>
        <position position="1"/>
    </location>
</feature>
<gene>
    <name evidence="2" type="ORF">PLEPLA_LOCUS13944</name>
</gene>
<feature type="region of interest" description="Disordered" evidence="1">
    <location>
        <begin position="124"/>
        <end position="159"/>
    </location>
</feature>
<feature type="compositionally biased region" description="Basic and acidic residues" evidence="1">
    <location>
        <begin position="150"/>
        <end position="159"/>
    </location>
</feature>
<reference evidence="2" key="1">
    <citation type="submission" date="2020-03" db="EMBL/GenBank/DDBJ databases">
        <authorList>
            <person name="Weist P."/>
        </authorList>
    </citation>
    <scope>NUCLEOTIDE SEQUENCE</scope>
</reference>